<feature type="transmembrane region" description="Helical" evidence="1">
    <location>
        <begin position="35"/>
        <end position="56"/>
    </location>
</feature>
<keyword evidence="1" id="KW-1133">Transmembrane helix</keyword>
<evidence type="ECO:0000256" key="1">
    <source>
        <dbReference type="SAM" id="Phobius"/>
    </source>
</evidence>
<dbReference type="InterPro" id="IPR021697">
    <property type="entry name" value="DUF3278"/>
</dbReference>
<name>A0ABP9ZHF7_9LACO</name>
<dbReference type="Proteomes" id="UP001438112">
    <property type="component" value="Unassembled WGS sequence"/>
</dbReference>
<gene>
    <name evidence="2" type="ORF">AP20H10_05720</name>
</gene>
<feature type="transmembrane region" description="Helical" evidence="1">
    <location>
        <begin position="62"/>
        <end position="81"/>
    </location>
</feature>
<keyword evidence="1" id="KW-0472">Membrane</keyword>
<feature type="transmembrane region" description="Helical" evidence="1">
    <location>
        <begin position="108"/>
        <end position="130"/>
    </location>
</feature>
<feature type="transmembrane region" description="Helical" evidence="1">
    <location>
        <begin position="136"/>
        <end position="153"/>
    </location>
</feature>
<organism evidence="2 3">
    <name type="scientific">Apilactobacillus apinorum</name>
    <dbReference type="NCBI Taxonomy" id="1218495"/>
    <lineage>
        <taxon>Bacteria</taxon>
        <taxon>Bacillati</taxon>
        <taxon>Bacillota</taxon>
        <taxon>Bacilli</taxon>
        <taxon>Lactobacillales</taxon>
        <taxon>Lactobacillaceae</taxon>
        <taxon>Apilactobacillus</taxon>
    </lineage>
</organism>
<evidence type="ECO:0000313" key="3">
    <source>
        <dbReference type="Proteomes" id="UP001438112"/>
    </source>
</evidence>
<dbReference type="Pfam" id="PF11683">
    <property type="entry name" value="DUF3278"/>
    <property type="match status" value="1"/>
</dbReference>
<reference evidence="2 3" key="1">
    <citation type="submission" date="2024-03" db="EMBL/GenBank/DDBJ databases">
        <title>Inconsistent identification of Apilactobacillus kunkeei-related strains obtained by well-developed overall genome related indices.</title>
        <authorList>
            <person name="Maeno S."/>
            <person name="Endo A."/>
        </authorList>
    </citation>
    <scope>NUCLEOTIDE SEQUENCE [LARGE SCALE GENOMIC DNA]</scope>
    <source>
        <strain evidence="2 3">20H-10</strain>
    </source>
</reference>
<evidence type="ECO:0008006" key="4">
    <source>
        <dbReference type="Google" id="ProtNLM"/>
    </source>
</evidence>
<dbReference type="EMBL" id="BAABVV010000028">
    <property type="protein sequence ID" value="GAA6114209.1"/>
    <property type="molecule type" value="Genomic_DNA"/>
</dbReference>
<proteinExistence type="predicted"/>
<keyword evidence="1" id="KW-0812">Transmembrane</keyword>
<evidence type="ECO:0000313" key="2">
    <source>
        <dbReference type="EMBL" id="GAA6114209.1"/>
    </source>
</evidence>
<sequence>MKESFFIKSVKWYYGINRPFDEYSEKVVNEAGNKVAVGLITFLLLSSCSSMILINILNPYNVLSGLIFMDLIAIVVASGYMGRLIKKHGFDYYEYDSKNERKACVKNYILSNMLTLIFMWVLLYTSALWWNNVGGFFFVYFVLCNVGVIIGMYEDYRRKFKKA</sequence>
<keyword evidence="3" id="KW-1185">Reference proteome</keyword>
<comment type="caution">
    <text evidence="2">The sequence shown here is derived from an EMBL/GenBank/DDBJ whole genome shotgun (WGS) entry which is preliminary data.</text>
</comment>
<protein>
    <recommendedName>
        <fullName evidence="4">DUF3278 domain-containing protein</fullName>
    </recommendedName>
</protein>
<dbReference type="RefSeq" id="WP_353317617.1">
    <property type="nucleotide sequence ID" value="NZ_BAABVV010000028.1"/>
</dbReference>
<accession>A0ABP9ZHF7</accession>